<gene>
    <name evidence="3" type="ORF">ANE_LOCUS25968</name>
</gene>
<accession>A0A565CPP4</accession>
<dbReference type="Proteomes" id="UP000489600">
    <property type="component" value="Unassembled WGS sequence"/>
</dbReference>
<keyword evidence="1" id="KW-0175">Coiled coil</keyword>
<feature type="compositionally biased region" description="Low complexity" evidence="2">
    <location>
        <begin position="29"/>
        <end position="42"/>
    </location>
</feature>
<name>A0A565CPP4_9BRAS</name>
<evidence type="ECO:0000256" key="1">
    <source>
        <dbReference type="SAM" id="Coils"/>
    </source>
</evidence>
<feature type="compositionally biased region" description="Basic and acidic residues" evidence="2">
    <location>
        <begin position="1"/>
        <end position="28"/>
    </location>
</feature>
<feature type="coiled-coil region" evidence="1">
    <location>
        <begin position="300"/>
        <end position="329"/>
    </location>
</feature>
<evidence type="ECO:0000256" key="2">
    <source>
        <dbReference type="SAM" id="MobiDB-lite"/>
    </source>
</evidence>
<organism evidence="3 4">
    <name type="scientific">Arabis nemorensis</name>
    <dbReference type="NCBI Taxonomy" id="586526"/>
    <lineage>
        <taxon>Eukaryota</taxon>
        <taxon>Viridiplantae</taxon>
        <taxon>Streptophyta</taxon>
        <taxon>Embryophyta</taxon>
        <taxon>Tracheophyta</taxon>
        <taxon>Spermatophyta</taxon>
        <taxon>Magnoliopsida</taxon>
        <taxon>eudicotyledons</taxon>
        <taxon>Gunneridae</taxon>
        <taxon>Pentapetalae</taxon>
        <taxon>rosids</taxon>
        <taxon>malvids</taxon>
        <taxon>Brassicales</taxon>
        <taxon>Brassicaceae</taxon>
        <taxon>Arabideae</taxon>
        <taxon>Arabis</taxon>
    </lineage>
</organism>
<feature type="region of interest" description="Disordered" evidence="2">
    <location>
        <begin position="1"/>
        <end position="167"/>
    </location>
</feature>
<feature type="compositionally biased region" description="Basic and acidic residues" evidence="2">
    <location>
        <begin position="143"/>
        <end position="158"/>
    </location>
</feature>
<reference evidence="3" key="1">
    <citation type="submission" date="2019-07" db="EMBL/GenBank/DDBJ databases">
        <authorList>
            <person name="Dittberner H."/>
        </authorList>
    </citation>
    <scope>NUCLEOTIDE SEQUENCE [LARGE SCALE GENOMIC DNA]</scope>
</reference>
<feature type="compositionally biased region" description="Low complexity" evidence="2">
    <location>
        <begin position="87"/>
        <end position="100"/>
    </location>
</feature>
<evidence type="ECO:0000313" key="4">
    <source>
        <dbReference type="Proteomes" id="UP000489600"/>
    </source>
</evidence>
<proteinExistence type="predicted"/>
<dbReference type="AlphaFoldDB" id="A0A565CPP4"/>
<sequence>MADSSLEYHNKLSGSLEHDRSEVWREDANSSSEEAEASTLAEIPRAKDPKTIYFPADQTEETPSEGGKNGKAKFKRVNYTDVAQESPAPGKGADEAAAAKQTGPSATPKRGSKRGSTQTEKVTKASLAAKKAGKRVVEPTAETAKKVSKKEVGKKRPTEVTAKGAKKKQRIMELTQKTASVEVAATGSEENPMTYDLSFNFKAKYHIATIPQVCAELCFMIPCSTEYDFPEPDDLIEKEAYQLFSGSVIEIITHGNLIIKKYDRRSWRLLKKLEGYPNAKNEAAKVPGLEKKIATQISALNDLSLKAEEARQRAKYTEEELEKMRAEKESLQSFHELEMTRLQASREYEVNQIIAKCDAKLQKIKESISDNEEMSRLSALMSQAMAINDYFTGLKKEGTAVSDDRFKALDANFKNVELEFKVLDVEEVTEDDFRMTPPH</sequence>
<comment type="caution">
    <text evidence="3">The sequence shown here is derived from an EMBL/GenBank/DDBJ whole genome shotgun (WGS) entry which is preliminary data.</text>
</comment>
<keyword evidence="4" id="KW-1185">Reference proteome</keyword>
<evidence type="ECO:0000313" key="3">
    <source>
        <dbReference type="EMBL" id="VVB15524.1"/>
    </source>
</evidence>
<dbReference type="EMBL" id="CABITT030000008">
    <property type="protein sequence ID" value="VVB15524.1"/>
    <property type="molecule type" value="Genomic_DNA"/>
</dbReference>
<protein>
    <submittedName>
        <fullName evidence="3">Uncharacterized protein</fullName>
    </submittedName>
</protein>